<dbReference type="Proteomes" id="UP001275084">
    <property type="component" value="Unassembled WGS sequence"/>
</dbReference>
<dbReference type="InterPro" id="IPR003819">
    <property type="entry name" value="TauD/TfdA-like"/>
</dbReference>
<evidence type="ECO:0000256" key="2">
    <source>
        <dbReference type="SAM" id="MobiDB-lite"/>
    </source>
</evidence>
<gene>
    <name evidence="4" type="ORF">B0T25DRAFT_463630</name>
</gene>
<accession>A0AAJ0H7T1</accession>
<dbReference type="InterPro" id="IPR042098">
    <property type="entry name" value="TauD-like_sf"/>
</dbReference>
<dbReference type="InterPro" id="IPR050411">
    <property type="entry name" value="AlphaKG_dependent_hydroxylases"/>
</dbReference>
<keyword evidence="5" id="KW-1185">Reference proteome</keyword>
<dbReference type="PROSITE" id="PS00210">
    <property type="entry name" value="HEMOCYANIN_2"/>
    <property type="match status" value="1"/>
</dbReference>
<name>A0AAJ0H7T1_9PEZI</name>
<evidence type="ECO:0000313" key="4">
    <source>
        <dbReference type="EMBL" id="KAK3343385.1"/>
    </source>
</evidence>
<dbReference type="PANTHER" id="PTHR10696:SF49">
    <property type="entry name" value="TAUD_TFDA-LIKE DOMAIN-CONTAINING PROTEIN"/>
    <property type="match status" value="1"/>
</dbReference>
<protein>
    <recommendedName>
        <fullName evidence="3">TauD/TfdA-like domain-containing protein</fullName>
    </recommendedName>
</protein>
<organism evidence="4 5">
    <name type="scientific">Lasiosphaeria hispida</name>
    <dbReference type="NCBI Taxonomy" id="260671"/>
    <lineage>
        <taxon>Eukaryota</taxon>
        <taxon>Fungi</taxon>
        <taxon>Dikarya</taxon>
        <taxon>Ascomycota</taxon>
        <taxon>Pezizomycotina</taxon>
        <taxon>Sordariomycetes</taxon>
        <taxon>Sordariomycetidae</taxon>
        <taxon>Sordariales</taxon>
        <taxon>Lasiosphaeriaceae</taxon>
        <taxon>Lasiosphaeria</taxon>
    </lineage>
</organism>
<feature type="region of interest" description="Disordered" evidence="2">
    <location>
        <begin position="1"/>
        <end position="29"/>
    </location>
</feature>
<dbReference type="InterPro" id="IPR013788">
    <property type="entry name" value="Hemocyanin/hexamerin"/>
</dbReference>
<comment type="caution">
    <text evidence="4">The sequence shown here is derived from an EMBL/GenBank/DDBJ whole genome shotgun (WGS) entry which is preliminary data.</text>
</comment>
<reference evidence="4" key="2">
    <citation type="submission" date="2023-06" db="EMBL/GenBank/DDBJ databases">
        <authorList>
            <consortium name="Lawrence Berkeley National Laboratory"/>
            <person name="Haridas S."/>
            <person name="Hensen N."/>
            <person name="Bonometti L."/>
            <person name="Westerberg I."/>
            <person name="Brannstrom I.O."/>
            <person name="Guillou S."/>
            <person name="Cros-Aarteil S."/>
            <person name="Calhoun S."/>
            <person name="Kuo A."/>
            <person name="Mondo S."/>
            <person name="Pangilinan J."/>
            <person name="Riley R."/>
            <person name="Labutti K."/>
            <person name="Andreopoulos B."/>
            <person name="Lipzen A."/>
            <person name="Chen C."/>
            <person name="Yanf M."/>
            <person name="Daum C."/>
            <person name="Ng V."/>
            <person name="Clum A."/>
            <person name="Steindorff A."/>
            <person name="Ohm R."/>
            <person name="Martin F."/>
            <person name="Silar P."/>
            <person name="Natvig D."/>
            <person name="Lalanne C."/>
            <person name="Gautier V."/>
            <person name="Ament-Velasquez S.L."/>
            <person name="Kruys A."/>
            <person name="Hutchinson M.I."/>
            <person name="Powell A.J."/>
            <person name="Barry K."/>
            <person name="Miller A.N."/>
            <person name="Grigoriev I.V."/>
            <person name="Debuchy R."/>
            <person name="Gladieux P."/>
            <person name="Thoren M.H."/>
            <person name="Johannesson H."/>
        </authorList>
    </citation>
    <scope>NUCLEOTIDE SEQUENCE</scope>
    <source>
        <strain evidence="4">CBS 955.72</strain>
    </source>
</reference>
<evidence type="ECO:0000313" key="5">
    <source>
        <dbReference type="Proteomes" id="UP001275084"/>
    </source>
</evidence>
<evidence type="ECO:0000256" key="1">
    <source>
        <dbReference type="ARBA" id="ARBA00023002"/>
    </source>
</evidence>
<proteinExistence type="predicted"/>
<feature type="domain" description="TauD/TfdA-like" evidence="3">
    <location>
        <begin position="145"/>
        <end position="399"/>
    </location>
</feature>
<evidence type="ECO:0000259" key="3">
    <source>
        <dbReference type="Pfam" id="PF02668"/>
    </source>
</evidence>
<keyword evidence="1" id="KW-0560">Oxidoreductase</keyword>
<dbReference type="Gene3D" id="3.60.130.10">
    <property type="entry name" value="Clavaminate synthase-like"/>
    <property type="match status" value="1"/>
</dbReference>
<feature type="compositionally biased region" description="Low complexity" evidence="2">
    <location>
        <begin position="1"/>
        <end position="17"/>
    </location>
</feature>
<dbReference type="AlphaFoldDB" id="A0AAJ0H7T1"/>
<dbReference type="GO" id="GO:0016491">
    <property type="term" value="F:oxidoreductase activity"/>
    <property type="evidence" value="ECO:0007669"/>
    <property type="project" value="UniProtKB-KW"/>
</dbReference>
<dbReference type="SUPFAM" id="SSF51197">
    <property type="entry name" value="Clavaminate synthase-like"/>
    <property type="match status" value="1"/>
</dbReference>
<dbReference type="EMBL" id="JAUIQD010000007">
    <property type="protein sequence ID" value="KAK3343385.1"/>
    <property type="molecule type" value="Genomic_DNA"/>
</dbReference>
<dbReference type="PANTHER" id="PTHR10696">
    <property type="entry name" value="GAMMA-BUTYROBETAINE HYDROXYLASE-RELATED"/>
    <property type="match status" value="1"/>
</dbReference>
<sequence>MGAALPSTPTSTVISPPAIQGPAQHETAQHGAAQYYSPNIRERFGVQIAANLSSLTVQSTKYAEIGYAFDERAFAKRTQARLQAGGLPTAVPQGWPKALRGPLVWTGSDFPDQSTFSYDLTDQDKDEITAALRRLKALGKDGKDVNRESFPLPGLQKKLLQIRDDVYQGRGFAVLRGLDVQAFDDVDLLTVYLGLSSYVAEVRGKQNHRGTMLIHVLNTTEAIRTENATVEMPFHTDLVCDVVSTLTKGCGGSGGSAIVASAWTVYNELAATRPDLIHVLAEPDWPFDTFTRDPPFYRRALLYLQDGKVITNFSRRCLVGHATTGPRTPGIPGLTEAQAEALDALHAIGRRHELRTSMQAGDIRFVNNMGLMHRRNTYQDDEPRDGGGLDQRRHLLRLWLHNPNACWSLPPPLRLAWERIFRDPERDGHWDLIHLDESGKLQSNLVWKDNDGGDGDDSYREGARRSITTVPGITRTMLPNSEETTDVITTTTACD</sequence>
<reference evidence="4" key="1">
    <citation type="journal article" date="2023" name="Mol. Phylogenet. Evol.">
        <title>Genome-scale phylogeny and comparative genomics of the fungal order Sordariales.</title>
        <authorList>
            <person name="Hensen N."/>
            <person name="Bonometti L."/>
            <person name="Westerberg I."/>
            <person name="Brannstrom I.O."/>
            <person name="Guillou S."/>
            <person name="Cros-Aarteil S."/>
            <person name="Calhoun S."/>
            <person name="Haridas S."/>
            <person name="Kuo A."/>
            <person name="Mondo S."/>
            <person name="Pangilinan J."/>
            <person name="Riley R."/>
            <person name="LaButti K."/>
            <person name="Andreopoulos B."/>
            <person name="Lipzen A."/>
            <person name="Chen C."/>
            <person name="Yan M."/>
            <person name="Daum C."/>
            <person name="Ng V."/>
            <person name="Clum A."/>
            <person name="Steindorff A."/>
            <person name="Ohm R.A."/>
            <person name="Martin F."/>
            <person name="Silar P."/>
            <person name="Natvig D.O."/>
            <person name="Lalanne C."/>
            <person name="Gautier V."/>
            <person name="Ament-Velasquez S.L."/>
            <person name="Kruys A."/>
            <person name="Hutchinson M.I."/>
            <person name="Powell A.J."/>
            <person name="Barry K."/>
            <person name="Miller A.N."/>
            <person name="Grigoriev I.V."/>
            <person name="Debuchy R."/>
            <person name="Gladieux P."/>
            <person name="Hiltunen Thoren M."/>
            <person name="Johannesson H."/>
        </authorList>
    </citation>
    <scope>NUCLEOTIDE SEQUENCE</scope>
    <source>
        <strain evidence="4">CBS 955.72</strain>
    </source>
</reference>
<dbReference type="Pfam" id="PF02668">
    <property type="entry name" value="TauD"/>
    <property type="match status" value="1"/>
</dbReference>